<gene>
    <name evidence="4" type="primary">LOC123086262</name>
</gene>
<reference evidence="4" key="1">
    <citation type="submission" date="2018-08" db="EMBL/GenBank/DDBJ databases">
        <authorList>
            <person name="Rossello M."/>
        </authorList>
    </citation>
    <scope>NUCLEOTIDE SEQUENCE [LARGE SCALE GENOMIC DNA]</scope>
    <source>
        <strain evidence="4">cv. Chinese Spring</strain>
    </source>
</reference>
<proteinExistence type="inferred from homology"/>
<keyword evidence="2" id="KW-0808">Transferase</keyword>
<dbReference type="STRING" id="4565.A0A3B5YRK0"/>
<dbReference type="InterPro" id="IPR002213">
    <property type="entry name" value="UDP_glucos_trans"/>
</dbReference>
<evidence type="ECO:0000313" key="4">
    <source>
        <dbReference type="EnsemblPlants" id="TraesCS1B02G062100.1"/>
    </source>
</evidence>
<dbReference type="PaxDb" id="4565-Traes_1BS_1BDD19F27.1"/>
<dbReference type="Gramene" id="TraesCS1B02G062100.1">
    <property type="protein sequence ID" value="TraesCS1B02G062100.1"/>
    <property type="gene ID" value="TraesCS1B02G062100"/>
</dbReference>
<feature type="region of interest" description="Disordered" evidence="3">
    <location>
        <begin position="466"/>
        <end position="491"/>
    </location>
</feature>
<dbReference type="PANTHER" id="PTHR11926:SF1412">
    <property type="entry name" value="UDP-GLYCOSYLTRANSFERASE 83A1-LIKE"/>
    <property type="match status" value="1"/>
</dbReference>
<name>A0A3B5YRK0_WHEAT</name>
<dbReference type="GO" id="GO:0035251">
    <property type="term" value="F:UDP-glucosyltransferase activity"/>
    <property type="evidence" value="ECO:0000318"/>
    <property type="project" value="GO_Central"/>
</dbReference>
<dbReference type="EnsemblPlants" id="TraesCS1B02G062100.1">
    <property type="protein sequence ID" value="TraesCS1B02G062100.1"/>
    <property type="gene ID" value="TraesCS1B02G062100"/>
</dbReference>
<sequence>MACPPHAIVIPYPAQGHVIPLMEVAHALADRGFNVTFVNTEFNHARVVAAMSNGAGSGLGRIRLVEVPDGMAPGEDRNQLVRLTILMAEFMAPRVEELILRSGEDGACPGKITCMVTDYNVGYWAVDIARRTGIRVGAVWPASAAVMVTLLSFPKLIEDNIIDAEDGSTVGEGTFQLSPDMPVMHSAHLAWNCIGDHDQQATLYRLLVDGVRAMEQCDFVICNSFQDAEPASFKLFPNVLPVGPILTGERSGKAVGHFWQPEDDECMSWLDTQPERSVVYVAFGSFTMFDRRQFEELALGLELSGRPFLWVVRPDIGHGAVHDYPEGFLDRVCGVGGQGKLVSWSPQQRVLAHPAVACFVSHCGWNSTMEGVRNSVPFLAWPYFADQFVNQVYISDVWKVGLKAVADDSGVITKEHIAGRVEELMGDAGMRERVEAMKKAAHQSIQEGGSSHGNFDAFAEAMKNAAPQEVSVQDGGASPGNFHTLADGMKA</sequence>
<dbReference type="AlphaFoldDB" id="A0A3B5YRK0"/>
<dbReference type="CDD" id="cd03784">
    <property type="entry name" value="GT1_Gtf-like"/>
    <property type="match status" value="1"/>
</dbReference>
<evidence type="ECO:0000256" key="3">
    <source>
        <dbReference type="SAM" id="MobiDB-lite"/>
    </source>
</evidence>
<dbReference type="OrthoDB" id="5835829at2759"/>
<dbReference type="Gramene" id="TraesCS1B03G0152000.1">
    <property type="protein sequence ID" value="TraesCS1B03G0152000.1.CDS"/>
    <property type="gene ID" value="TraesCS1B03G0152000"/>
</dbReference>
<evidence type="ECO:0008006" key="6">
    <source>
        <dbReference type="Google" id="ProtNLM"/>
    </source>
</evidence>
<keyword evidence="5" id="KW-1185">Reference proteome</keyword>
<evidence type="ECO:0000256" key="1">
    <source>
        <dbReference type="ARBA" id="ARBA00009995"/>
    </source>
</evidence>
<accession>A0A3B5YRK0</accession>
<evidence type="ECO:0000313" key="5">
    <source>
        <dbReference type="Proteomes" id="UP000019116"/>
    </source>
</evidence>
<dbReference type="OMA" id="CKLHELL"/>
<dbReference type="Pfam" id="PF00201">
    <property type="entry name" value="UDPGT"/>
    <property type="match status" value="1"/>
</dbReference>
<dbReference type="RefSeq" id="XP_044363912.1">
    <property type="nucleotide sequence ID" value="XM_044507977.1"/>
</dbReference>
<protein>
    <recommendedName>
        <fullName evidence="6">Glycosyltransferase</fullName>
    </recommendedName>
</protein>
<dbReference type="PANTHER" id="PTHR11926">
    <property type="entry name" value="GLUCOSYL/GLUCURONOSYL TRANSFERASES"/>
    <property type="match status" value="1"/>
</dbReference>
<dbReference type="FunFam" id="3.40.50.2000:FF:000061">
    <property type="entry name" value="UDP-glycosyltransferase 83A1"/>
    <property type="match status" value="1"/>
</dbReference>
<dbReference type="FunFam" id="3.40.50.2000:FF:000108">
    <property type="entry name" value="UDP-glycosyltransferase 83A1"/>
    <property type="match status" value="1"/>
</dbReference>
<dbReference type="Proteomes" id="UP000019116">
    <property type="component" value="Chromosome 1B"/>
</dbReference>
<dbReference type="Gramene" id="TraesLAC1B03G00207290.1">
    <property type="protein sequence ID" value="TraesLAC1B03G00207290.1"/>
    <property type="gene ID" value="TraesLAC1B03G00207290"/>
</dbReference>
<dbReference type="SMR" id="A0A3B5YRK0"/>
<dbReference type="GeneID" id="123086262"/>
<comment type="similarity">
    <text evidence="1">Belongs to the UDP-glycosyltransferase family.</text>
</comment>
<evidence type="ECO:0000256" key="2">
    <source>
        <dbReference type="ARBA" id="ARBA00022679"/>
    </source>
</evidence>
<organism evidence="4">
    <name type="scientific">Triticum aestivum</name>
    <name type="common">Wheat</name>
    <dbReference type="NCBI Taxonomy" id="4565"/>
    <lineage>
        <taxon>Eukaryota</taxon>
        <taxon>Viridiplantae</taxon>
        <taxon>Streptophyta</taxon>
        <taxon>Embryophyta</taxon>
        <taxon>Tracheophyta</taxon>
        <taxon>Spermatophyta</taxon>
        <taxon>Magnoliopsida</taxon>
        <taxon>Liliopsida</taxon>
        <taxon>Poales</taxon>
        <taxon>Poaceae</taxon>
        <taxon>BOP clade</taxon>
        <taxon>Pooideae</taxon>
        <taxon>Triticodae</taxon>
        <taxon>Triticeae</taxon>
        <taxon>Triticinae</taxon>
        <taxon>Triticum</taxon>
    </lineage>
</organism>
<dbReference type="SUPFAM" id="SSF53756">
    <property type="entry name" value="UDP-Glycosyltransferase/glycogen phosphorylase"/>
    <property type="match status" value="1"/>
</dbReference>
<reference evidence="4" key="2">
    <citation type="submission" date="2018-10" db="UniProtKB">
        <authorList>
            <consortium name="EnsemblPlants"/>
        </authorList>
    </citation>
    <scope>IDENTIFICATION</scope>
</reference>
<dbReference type="Gene3D" id="3.40.50.2000">
    <property type="entry name" value="Glycogen Phosphorylase B"/>
    <property type="match status" value="2"/>
</dbReference>